<reference evidence="3" key="1">
    <citation type="submission" date="2022-01" db="EMBL/GenBank/DDBJ databases">
        <authorList>
            <person name="King R."/>
        </authorList>
    </citation>
    <scope>NUCLEOTIDE SEQUENCE</scope>
</reference>
<protein>
    <submittedName>
        <fullName evidence="3">Uncharacterized protein</fullName>
    </submittedName>
</protein>
<evidence type="ECO:0000313" key="3">
    <source>
        <dbReference type="EMBL" id="CAH1399240.1"/>
    </source>
</evidence>
<evidence type="ECO:0000313" key="4">
    <source>
        <dbReference type="Proteomes" id="UP001152798"/>
    </source>
</evidence>
<organism evidence="3 4">
    <name type="scientific">Nezara viridula</name>
    <name type="common">Southern green stink bug</name>
    <name type="synonym">Cimex viridulus</name>
    <dbReference type="NCBI Taxonomy" id="85310"/>
    <lineage>
        <taxon>Eukaryota</taxon>
        <taxon>Metazoa</taxon>
        <taxon>Ecdysozoa</taxon>
        <taxon>Arthropoda</taxon>
        <taxon>Hexapoda</taxon>
        <taxon>Insecta</taxon>
        <taxon>Pterygota</taxon>
        <taxon>Neoptera</taxon>
        <taxon>Paraneoptera</taxon>
        <taxon>Hemiptera</taxon>
        <taxon>Heteroptera</taxon>
        <taxon>Panheteroptera</taxon>
        <taxon>Pentatomomorpha</taxon>
        <taxon>Pentatomoidea</taxon>
        <taxon>Pentatomidae</taxon>
        <taxon>Pentatominae</taxon>
        <taxon>Nezara</taxon>
    </lineage>
</organism>
<keyword evidence="4" id="KW-1185">Reference proteome</keyword>
<evidence type="ECO:0000256" key="2">
    <source>
        <dbReference type="SAM" id="MobiDB-lite"/>
    </source>
</evidence>
<accession>A0A9P0HBL1</accession>
<evidence type="ECO:0000256" key="1">
    <source>
        <dbReference type="SAM" id="Coils"/>
    </source>
</evidence>
<proteinExistence type="predicted"/>
<name>A0A9P0HBL1_NEZVI</name>
<feature type="coiled-coil region" evidence="1">
    <location>
        <begin position="500"/>
        <end position="599"/>
    </location>
</feature>
<dbReference type="EMBL" id="OV725080">
    <property type="protein sequence ID" value="CAH1399240.1"/>
    <property type="molecule type" value="Genomic_DNA"/>
</dbReference>
<feature type="coiled-coil region" evidence="1">
    <location>
        <begin position="104"/>
        <end position="131"/>
    </location>
</feature>
<dbReference type="AlphaFoldDB" id="A0A9P0HBL1"/>
<gene>
    <name evidence="3" type="ORF">NEZAVI_LOCUS8728</name>
</gene>
<feature type="coiled-coil region" evidence="1">
    <location>
        <begin position="285"/>
        <end position="389"/>
    </location>
</feature>
<feature type="region of interest" description="Disordered" evidence="2">
    <location>
        <begin position="1"/>
        <end position="29"/>
    </location>
</feature>
<feature type="coiled-coil region" evidence="1">
    <location>
        <begin position="414"/>
        <end position="471"/>
    </location>
</feature>
<dbReference type="Proteomes" id="UP001152798">
    <property type="component" value="Chromosome 4"/>
</dbReference>
<sequence length="803" mass="93427">MESMMQQTQQPEGSESYRSSSPLSNNDECNEFNAQKCSEANNSYDGQLNNLRSYHDSRNLTNVDLDSMVQSYKQLGGELELNLKILENSRLSLNKILIEKKHECEILNKQKECQKKNLVDLQIRLENLDAEKMNIWHENQKDKLEKFETIKQEMQIILENDAYICNTYSKFIEILNVEKTKCEDFFSNSRKEIELHKKEGINYINEVKKINDSFKINYEELLGQESKIIEDLKAVIVHFKSTFDSRNILEEKLCLIRKELQSLEKDNGIFKSTITQKHDFLKNLKIEYRNSVDTHENMLNKLNKELLNLQARYQENIQQKAEQNSLLSNKKENLQFLTDENSELTGKFSSFEIDNKSDSQELNLLVEHCSSFKSELNSIKSEQQNLETEIVVLPVLVEKLRQLELVENDLFSSVQCLSDEENQLKAEQEEKENEHENINLPLALSELEISKSELEGALANESSKNSILQEQRIFFENSIKENEKKLEEIKQHIFENGKMCDEHHNRMEEIKTEVSSLKNEIESEELKLAETKEDDKDLLKKEEELKCNIEELRTIEEDLVASNDELANIKMEIDETENIDDLESTLNNIILQIEELKTYHASEIESIKSSFQKQEKMYDDKTNRDIGEIKRKSLKEEAHEKRVSLAVPHINNEMIKLESDLKNILPELSKEIKSGLDIINELCTFYGQMFDSKQDKGKATIIRNLTSIEEQLASPMKCMMTLDYIPKINLNPPTPNGYSQILKSFREKFGETVEQLETAQPLEMANKLQEMGSCIFGKKYVKPPFNPQVLNDTEISSSTEVYF</sequence>
<keyword evidence="1" id="KW-0175">Coiled coil</keyword>
<dbReference type="OrthoDB" id="6616577at2759"/>